<dbReference type="EC" id="3.8.1.5" evidence="2"/>
<dbReference type="PRINTS" id="PR00111">
    <property type="entry name" value="ABHYDROLASE"/>
</dbReference>
<dbReference type="SUPFAM" id="SSF53474">
    <property type="entry name" value="alpha/beta-Hydrolases"/>
    <property type="match status" value="1"/>
</dbReference>
<gene>
    <name evidence="2" type="primary">dhaA</name>
    <name evidence="2" type="ORF">VVAX_01879</name>
</gene>
<dbReference type="PANTHER" id="PTHR43798:SF33">
    <property type="entry name" value="HYDROLASE, PUTATIVE (AFU_ORTHOLOGUE AFUA_2G14860)-RELATED"/>
    <property type="match status" value="1"/>
</dbReference>
<keyword evidence="2" id="KW-0378">Hydrolase</keyword>
<dbReference type="InterPro" id="IPR050266">
    <property type="entry name" value="AB_hydrolase_sf"/>
</dbReference>
<dbReference type="GO" id="GO:0018786">
    <property type="term" value="F:haloalkane dehalogenase activity"/>
    <property type="evidence" value="ECO:0007669"/>
    <property type="project" value="UniProtKB-EC"/>
</dbReference>
<name>A0A679J234_VARPD</name>
<sequence length="250" mass="26126">MTGLVPHVREAGAGPGVVCLHSNASTSSQWRALMAQLSPDYCVFAPDSLGAGRSPAWRKTPEDRTLTLADEVALLAPVFEAAGAPFSLVGHSYGATVALMAALAYPGRVRAIAVYEPTLFGLLDQERPGHEAADGIRRAAADAARAIEASDPYGAALRFIDYWTEPGSWNRMPAARQAPVAASMVNIANGSRALFTEPTRLEAFGTLAVPVLYMVGAKSPASSRGVARLLTATLPDVGVVEFAGLGHMGP</sequence>
<dbReference type="EMBL" id="LR743507">
    <property type="protein sequence ID" value="CAA2102685.1"/>
    <property type="molecule type" value="Genomic_DNA"/>
</dbReference>
<accession>A0A679J234</accession>
<dbReference type="PANTHER" id="PTHR43798">
    <property type="entry name" value="MONOACYLGLYCEROL LIPASE"/>
    <property type="match status" value="1"/>
</dbReference>
<dbReference type="InterPro" id="IPR000073">
    <property type="entry name" value="AB_hydrolase_1"/>
</dbReference>
<proteinExistence type="predicted"/>
<evidence type="ECO:0000259" key="1">
    <source>
        <dbReference type="Pfam" id="PF00561"/>
    </source>
</evidence>
<dbReference type="GO" id="GO:0016020">
    <property type="term" value="C:membrane"/>
    <property type="evidence" value="ECO:0007669"/>
    <property type="project" value="TreeGrafter"/>
</dbReference>
<dbReference type="Gene3D" id="3.40.50.1820">
    <property type="entry name" value="alpha/beta hydrolase"/>
    <property type="match status" value="1"/>
</dbReference>
<feature type="domain" description="AB hydrolase-1" evidence="1">
    <location>
        <begin position="17"/>
        <end position="248"/>
    </location>
</feature>
<reference evidence="2" key="1">
    <citation type="submission" date="2019-12" db="EMBL/GenBank/DDBJ databases">
        <authorList>
            <person name="Cremers G."/>
        </authorList>
    </citation>
    <scope>NUCLEOTIDE SEQUENCE</scope>
    <source>
        <strain evidence="2">Vvax</strain>
    </source>
</reference>
<dbReference type="AlphaFoldDB" id="A0A679J234"/>
<evidence type="ECO:0000313" key="2">
    <source>
        <dbReference type="EMBL" id="CAA2102685.1"/>
    </source>
</evidence>
<dbReference type="RefSeq" id="WP_339089569.1">
    <property type="nucleotide sequence ID" value="NZ_LR743507.1"/>
</dbReference>
<protein>
    <submittedName>
        <fullName evidence="2">Haloalkane dehalogenase</fullName>
        <ecNumber evidence="2">3.8.1.5</ecNumber>
    </submittedName>
</protein>
<dbReference type="InterPro" id="IPR029058">
    <property type="entry name" value="AB_hydrolase_fold"/>
</dbReference>
<organism evidence="2">
    <name type="scientific">Variovorax paradoxus</name>
    <dbReference type="NCBI Taxonomy" id="34073"/>
    <lineage>
        <taxon>Bacteria</taxon>
        <taxon>Pseudomonadati</taxon>
        <taxon>Pseudomonadota</taxon>
        <taxon>Betaproteobacteria</taxon>
        <taxon>Burkholderiales</taxon>
        <taxon>Comamonadaceae</taxon>
        <taxon>Variovorax</taxon>
    </lineage>
</organism>
<dbReference type="Pfam" id="PF00561">
    <property type="entry name" value="Abhydrolase_1"/>
    <property type="match status" value="1"/>
</dbReference>